<organism evidence="2">
    <name type="scientific">Salmonella paratyphi A</name>
    <dbReference type="NCBI Taxonomy" id="54388"/>
    <lineage>
        <taxon>Bacteria</taxon>
        <taxon>Pseudomonadati</taxon>
        <taxon>Pseudomonadota</taxon>
        <taxon>Gammaproteobacteria</taxon>
        <taxon>Enterobacterales</taxon>
        <taxon>Enterobacteriaceae</taxon>
        <taxon>Salmonella</taxon>
    </lineage>
</organism>
<evidence type="ECO:0000256" key="1">
    <source>
        <dbReference type="SAM" id="SignalP"/>
    </source>
</evidence>
<gene>
    <name evidence="2" type="ORF">G7Z42_004479</name>
</gene>
<comment type="caution">
    <text evidence="2">The sequence shown here is derived from an EMBL/GenBank/DDBJ whole genome shotgun (WGS) entry which is preliminary data.</text>
</comment>
<feature type="chain" id="PRO_5028004217" evidence="1">
    <location>
        <begin position="27"/>
        <end position="360"/>
    </location>
</feature>
<sequence>MTSKSFPCTSLLMLFPLSLLSISVHAGISTDCGGSSYCTNKVIDANSEGYIDKTPVYFLGDSKLTVSASQAFNNQSGIYEFRGNTNVDVNASLGLNGGTYTLRKDSNGNTSDKVVISVNAEDGILDARLVALEGSNAVVNLNQEGAINGGNQVFNAGTTLNINASNGIYGSDSLILTDATLNLNATEAFDSTTVSNAASIKGGSSVNVNASDAITGGQLNIQDASKVNINSGGSISGGTLLFTGESELNVQASSGVTGEDTAKQIFQKGTTLNVNALNGIAGGNQILNDATLNVNATSGISGGKQIIAQQSVMNLNADQAVTGGVISAKGNSTVNAYGDAAIIGGTQVFTENSTINAIGH</sequence>
<dbReference type="EMBL" id="DAAVWA010000047">
    <property type="protein sequence ID" value="HAF6923260.1"/>
    <property type="molecule type" value="Genomic_DNA"/>
</dbReference>
<reference evidence="2" key="1">
    <citation type="journal article" date="2018" name="Genome Biol.">
        <title>SKESA: strategic k-mer extension for scrupulous assemblies.</title>
        <authorList>
            <person name="Souvorov A."/>
            <person name="Agarwala R."/>
            <person name="Lipman D.J."/>
        </authorList>
    </citation>
    <scope>NUCLEOTIDE SEQUENCE</scope>
    <source>
        <strain evidence="2">2129</strain>
    </source>
</reference>
<dbReference type="AlphaFoldDB" id="A0A751JYP3"/>
<feature type="signal peptide" evidence="1">
    <location>
        <begin position="1"/>
        <end position="26"/>
    </location>
</feature>
<accession>A0A751JYP3</accession>
<keyword evidence="1" id="KW-0732">Signal</keyword>
<name>A0A751JYP3_SALPT</name>
<protein>
    <submittedName>
        <fullName evidence="2">Autotransporter domain-containing protein</fullName>
    </submittedName>
</protein>
<evidence type="ECO:0000313" key="2">
    <source>
        <dbReference type="EMBL" id="HAF6923260.1"/>
    </source>
</evidence>
<feature type="non-terminal residue" evidence="2">
    <location>
        <position position="360"/>
    </location>
</feature>
<reference evidence="2" key="2">
    <citation type="submission" date="2020-02" db="EMBL/GenBank/DDBJ databases">
        <authorList>
            <consortium name="NCBI Pathogen Detection Project"/>
        </authorList>
    </citation>
    <scope>NUCLEOTIDE SEQUENCE</scope>
    <source>
        <strain evidence="2">2129</strain>
    </source>
</reference>
<proteinExistence type="predicted"/>